<organism evidence="3 4">
    <name type="scientific">Chitinophaga oryziterrae</name>
    <dbReference type="NCBI Taxonomy" id="1031224"/>
    <lineage>
        <taxon>Bacteria</taxon>
        <taxon>Pseudomonadati</taxon>
        <taxon>Bacteroidota</taxon>
        <taxon>Chitinophagia</taxon>
        <taxon>Chitinophagales</taxon>
        <taxon>Chitinophagaceae</taxon>
        <taxon>Chitinophaga</taxon>
    </lineage>
</organism>
<evidence type="ECO:0000313" key="3">
    <source>
        <dbReference type="EMBL" id="MVT40450.1"/>
    </source>
</evidence>
<feature type="signal peptide" evidence="2">
    <location>
        <begin position="1"/>
        <end position="18"/>
    </location>
</feature>
<dbReference type="AlphaFoldDB" id="A0A6N8J5H8"/>
<reference evidence="3 4" key="1">
    <citation type="submission" date="2019-12" db="EMBL/GenBank/DDBJ databases">
        <title>The draft genomic sequence of strain Chitinophaga oryziterrae JCM 16595.</title>
        <authorList>
            <person name="Zhang X."/>
        </authorList>
    </citation>
    <scope>NUCLEOTIDE SEQUENCE [LARGE SCALE GENOMIC DNA]</scope>
    <source>
        <strain evidence="3 4">JCM 16595</strain>
    </source>
</reference>
<proteinExistence type="predicted"/>
<comment type="caution">
    <text evidence="3">The sequence shown here is derived from an EMBL/GenBank/DDBJ whole genome shotgun (WGS) entry which is preliminary data.</text>
</comment>
<accession>A0A6N8J5H8</accession>
<dbReference type="RefSeq" id="WP_157299133.1">
    <property type="nucleotide sequence ID" value="NZ_BAAAZB010000010.1"/>
</dbReference>
<protein>
    <recommendedName>
        <fullName evidence="5">DUF4296 domain-containing protein</fullName>
    </recommendedName>
</protein>
<dbReference type="OrthoDB" id="1144014at2"/>
<feature type="region of interest" description="Disordered" evidence="1">
    <location>
        <begin position="138"/>
        <end position="196"/>
    </location>
</feature>
<evidence type="ECO:0000313" key="4">
    <source>
        <dbReference type="Proteomes" id="UP000468388"/>
    </source>
</evidence>
<name>A0A6N8J5H8_9BACT</name>
<keyword evidence="4" id="KW-1185">Reference proteome</keyword>
<feature type="compositionally biased region" description="Low complexity" evidence="1">
    <location>
        <begin position="148"/>
        <end position="193"/>
    </location>
</feature>
<evidence type="ECO:0008006" key="5">
    <source>
        <dbReference type="Google" id="ProtNLM"/>
    </source>
</evidence>
<feature type="chain" id="PRO_5026891124" description="DUF4296 domain-containing protein" evidence="2">
    <location>
        <begin position="19"/>
        <end position="367"/>
    </location>
</feature>
<keyword evidence="2" id="KW-0732">Signal</keyword>
<evidence type="ECO:0000256" key="1">
    <source>
        <dbReference type="SAM" id="MobiDB-lite"/>
    </source>
</evidence>
<dbReference type="EMBL" id="WRXO01000002">
    <property type="protein sequence ID" value="MVT40450.1"/>
    <property type="molecule type" value="Genomic_DNA"/>
</dbReference>
<sequence>MKRIIALIVFILPLALNAQTKLAENIVEDLTTKMGERYLAQTDLGMLFVAEELSRSGSGGLDIDKTMTELKGDPAALDAALKFYYQYSDCNRQQLIANLKTLGIKENSVFPIATYTVNKFKGEAKTLLEDKAALIKSGGMPVLPPPGSAKAKPAPTPTTSDNDNTTATEPTPATTTSPGTVPEPGTATTPAAKPAEDGYNWDVRTLFKLRKPEQLEELYGKEHVTSHGATDLQGNDAGTAYYVFPDTDNEMEVIFDGENGTAITFTKEHSKWKSPFGIKVGDPLDKVVKVNGRPFKINGFEWENGGTVDSWEGGAMAGKGVGVLFKANNTGDPKLYDQVTGGKKIKTDQSVLKKLDVVVEKIVFKSN</sequence>
<dbReference type="Proteomes" id="UP000468388">
    <property type="component" value="Unassembled WGS sequence"/>
</dbReference>
<evidence type="ECO:0000256" key="2">
    <source>
        <dbReference type="SAM" id="SignalP"/>
    </source>
</evidence>
<gene>
    <name evidence="3" type="ORF">GO495_07640</name>
</gene>